<sequence>MLTLLFLVALEPTKVLVVRTSTPTYEAFDSAFTRELTYEYENFDIQSLKVKRKHGFQEFTDQLRSMNPQVLILVDRWSVALYRSYLRQYPPTNTDQPAVILLFNVRLDQDMTMVPNATGIRYNIPAITGITNLRSITPGIDRVGVIYRPLWEWRFLEEAKLSEREGVKLIGVRVAKDPTNSELRQAFKKLKKLDVQALWIFNDARILKPDQIRDIWHPLSRRFRWPVVVGVENLATKVRLGHLAVYPDVEGLGIQTASMVVELEESRWDADKVSIQLPVSVRKFFNGKYWPKRRQLNVQALSQEFDEIKNVKR</sequence>
<dbReference type="Proteomes" id="UP000663929">
    <property type="component" value="Chromosome"/>
</dbReference>
<accession>A0A8A4TCK0</accession>
<dbReference type="AlphaFoldDB" id="A0A8A4TCK0"/>
<name>A0A8A4TCK0_SULCO</name>
<proteinExistence type="predicted"/>
<evidence type="ECO:0000313" key="1">
    <source>
        <dbReference type="EMBL" id="QTD47829.1"/>
    </source>
</evidence>
<protein>
    <submittedName>
        <fullName evidence="1">Uncharacterized protein</fullName>
    </submittedName>
</protein>
<dbReference type="RefSeq" id="WP_237377496.1">
    <property type="nucleotide sequence ID" value="NZ_CP071793.1"/>
</dbReference>
<dbReference type="Gene3D" id="3.40.50.2300">
    <property type="match status" value="1"/>
</dbReference>
<dbReference type="KEGG" id="scor:J3U87_19755"/>
<keyword evidence="2" id="KW-1185">Reference proteome</keyword>
<organism evidence="1 2">
    <name type="scientific">Sulfidibacter corallicola</name>
    <dbReference type="NCBI Taxonomy" id="2818388"/>
    <lineage>
        <taxon>Bacteria</taxon>
        <taxon>Pseudomonadati</taxon>
        <taxon>Acidobacteriota</taxon>
        <taxon>Holophagae</taxon>
        <taxon>Acanthopleuribacterales</taxon>
        <taxon>Acanthopleuribacteraceae</taxon>
        <taxon>Sulfidibacter</taxon>
    </lineage>
</organism>
<reference evidence="1" key="1">
    <citation type="submission" date="2021-03" db="EMBL/GenBank/DDBJ databases">
        <title>Acanthopleuribacteraceae sp. M133.</title>
        <authorList>
            <person name="Wang G."/>
        </authorList>
    </citation>
    <scope>NUCLEOTIDE SEQUENCE</scope>
    <source>
        <strain evidence="1">M133</strain>
    </source>
</reference>
<gene>
    <name evidence="1" type="ORF">J3U87_19755</name>
</gene>
<evidence type="ECO:0000313" key="2">
    <source>
        <dbReference type="Proteomes" id="UP000663929"/>
    </source>
</evidence>
<dbReference type="EMBL" id="CP071793">
    <property type="protein sequence ID" value="QTD47829.1"/>
    <property type="molecule type" value="Genomic_DNA"/>
</dbReference>